<dbReference type="EMBL" id="AQPN01000114">
    <property type="protein sequence ID" value="EOR93450.1"/>
    <property type="molecule type" value="Genomic_DNA"/>
</dbReference>
<organism evidence="1 2">
    <name type="scientific">Arcticibacter svalbardensis MN12-7</name>
    <dbReference type="NCBI Taxonomy" id="1150600"/>
    <lineage>
        <taxon>Bacteria</taxon>
        <taxon>Pseudomonadati</taxon>
        <taxon>Bacteroidota</taxon>
        <taxon>Sphingobacteriia</taxon>
        <taxon>Sphingobacteriales</taxon>
        <taxon>Sphingobacteriaceae</taxon>
        <taxon>Arcticibacter</taxon>
    </lineage>
</organism>
<evidence type="ECO:0000313" key="1">
    <source>
        <dbReference type="EMBL" id="EOR93450.1"/>
    </source>
</evidence>
<evidence type="ECO:0000313" key="2">
    <source>
        <dbReference type="Proteomes" id="UP000014174"/>
    </source>
</evidence>
<keyword evidence="2" id="KW-1185">Reference proteome</keyword>
<reference evidence="1 2" key="1">
    <citation type="journal article" date="2013" name="Genome Announc.">
        <title>Draft Genome Sequence of Arcticibacter svalbardensis Strain MN12-7T, a Member of the Family Sphingobacteriaceae Isolated from an Arctic Soil Sample.</title>
        <authorList>
            <person name="Shivaji S."/>
            <person name="Ara S."/>
            <person name="Prasad S."/>
            <person name="Manasa B.P."/>
            <person name="Begum Z."/>
            <person name="Singh A."/>
            <person name="Kumar Pinnaka A."/>
        </authorList>
    </citation>
    <scope>NUCLEOTIDE SEQUENCE [LARGE SCALE GENOMIC DNA]</scope>
    <source>
        <strain evidence="1 2">MN12-7</strain>
    </source>
</reference>
<gene>
    <name evidence="1" type="ORF">ADIARSV_3389</name>
</gene>
<dbReference type="Proteomes" id="UP000014174">
    <property type="component" value="Unassembled WGS sequence"/>
</dbReference>
<proteinExistence type="predicted"/>
<accession>R9GPH6</accession>
<comment type="caution">
    <text evidence="1">The sequence shown here is derived from an EMBL/GenBank/DDBJ whole genome shotgun (WGS) entry which is preliminary data.</text>
</comment>
<protein>
    <submittedName>
        <fullName evidence="1">Uncharacterized protein</fullName>
    </submittedName>
</protein>
<name>R9GPH6_9SPHI</name>
<dbReference type="AlphaFoldDB" id="R9GPH6"/>
<sequence>MTVVLPQAYESLENPFQEEDFSTTATLKSVIHLNEYRYLNLQP</sequence>